<dbReference type="CDD" id="cd16936">
    <property type="entry name" value="HATPase_RsbW-like"/>
    <property type="match status" value="1"/>
</dbReference>
<sequence length="149" mass="16047">MTEYMDGAVIPTGFDEVVGPLMQATHYAGDEGCLADARRFADVFLTRLRQEWCVELDPRTAGDVLLVVSELITNADRHSAGPYVLELEGTSRHVAVTVYDSSAAVPVRFPRDPTRVGGHGLEIVDALAAVSVEQVPVGKRVRAVLTLAS</sequence>
<dbReference type="PANTHER" id="PTHR35526:SF3">
    <property type="entry name" value="ANTI-SIGMA-F FACTOR RSBW"/>
    <property type="match status" value="1"/>
</dbReference>
<dbReference type="PANTHER" id="PTHR35526">
    <property type="entry name" value="ANTI-SIGMA-F FACTOR RSBW-RELATED"/>
    <property type="match status" value="1"/>
</dbReference>
<feature type="domain" description="Histidine kinase/HSP90-like ATPase" evidence="2">
    <location>
        <begin position="50"/>
        <end position="144"/>
    </location>
</feature>
<evidence type="ECO:0000256" key="1">
    <source>
        <dbReference type="ARBA" id="ARBA00022527"/>
    </source>
</evidence>
<keyword evidence="3" id="KW-0067">ATP-binding</keyword>
<dbReference type="InterPro" id="IPR050267">
    <property type="entry name" value="Anti-sigma-factor_SerPK"/>
</dbReference>
<keyword evidence="3" id="KW-0547">Nucleotide-binding</keyword>
<protein>
    <submittedName>
        <fullName evidence="3">ATP-binding protein</fullName>
    </submittedName>
</protein>
<dbReference type="Pfam" id="PF13581">
    <property type="entry name" value="HATPase_c_2"/>
    <property type="match status" value="1"/>
</dbReference>
<keyword evidence="4" id="KW-1185">Reference proteome</keyword>
<dbReference type="GO" id="GO:0005524">
    <property type="term" value="F:ATP binding"/>
    <property type="evidence" value="ECO:0007669"/>
    <property type="project" value="UniProtKB-KW"/>
</dbReference>
<dbReference type="EMBL" id="JAOZYC010000108">
    <property type="protein sequence ID" value="MEB8339119.1"/>
    <property type="molecule type" value="Genomic_DNA"/>
</dbReference>
<keyword evidence="1" id="KW-0418">Kinase</keyword>
<organism evidence="3 4">
    <name type="scientific">Streptomyces endophyticus</name>
    <dbReference type="NCBI Taxonomy" id="714166"/>
    <lineage>
        <taxon>Bacteria</taxon>
        <taxon>Bacillati</taxon>
        <taxon>Actinomycetota</taxon>
        <taxon>Actinomycetes</taxon>
        <taxon>Kitasatosporales</taxon>
        <taxon>Streptomycetaceae</taxon>
        <taxon>Streptomyces</taxon>
    </lineage>
</organism>
<name>A0ABU6F553_9ACTN</name>
<proteinExistence type="predicted"/>
<comment type="caution">
    <text evidence="3">The sequence shown here is derived from an EMBL/GenBank/DDBJ whole genome shotgun (WGS) entry which is preliminary data.</text>
</comment>
<dbReference type="InterPro" id="IPR036890">
    <property type="entry name" value="HATPase_C_sf"/>
</dbReference>
<keyword evidence="1" id="KW-0723">Serine/threonine-protein kinase</keyword>
<evidence type="ECO:0000313" key="3">
    <source>
        <dbReference type="EMBL" id="MEB8339119.1"/>
    </source>
</evidence>
<dbReference type="Gene3D" id="3.30.565.10">
    <property type="entry name" value="Histidine kinase-like ATPase, C-terminal domain"/>
    <property type="match status" value="1"/>
</dbReference>
<reference evidence="3 4" key="1">
    <citation type="submission" date="2022-10" db="EMBL/GenBank/DDBJ databases">
        <authorList>
            <person name="Xie J."/>
            <person name="Shen N."/>
        </authorList>
    </citation>
    <scope>NUCLEOTIDE SEQUENCE [LARGE SCALE GENOMIC DNA]</scope>
    <source>
        <strain evidence="3 4">YIM65594</strain>
    </source>
</reference>
<evidence type="ECO:0000313" key="4">
    <source>
        <dbReference type="Proteomes" id="UP001354931"/>
    </source>
</evidence>
<dbReference type="SUPFAM" id="SSF55874">
    <property type="entry name" value="ATPase domain of HSP90 chaperone/DNA topoisomerase II/histidine kinase"/>
    <property type="match status" value="1"/>
</dbReference>
<dbReference type="RefSeq" id="WP_326017001.1">
    <property type="nucleotide sequence ID" value="NZ_JAOZYC010000108.1"/>
</dbReference>
<gene>
    <name evidence="3" type="ORF">OKJ99_16625</name>
</gene>
<evidence type="ECO:0000259" key="2">
    <source>
        <dbReference type="Pfam" id="PF13581"/>
    </source>
</evidence>
<accession>A0ABU6F553</accession>
<keyword evidence="1" id="KW-0808">Transferase</keyword>
<dbReference type="InterPro" id="IPR003594">
    <property type="entry name" value="HATPase_dom"/>
</dbReference>
<dbReference type="Proteomes" id="UP001354931">
    <property type="component" value="Unassembled WGS sequence"/>
</dbReference>